<dbReference type="GO" id="GO:0031564">
    <property type="term" value="P:transcription antitermination"/>
    <property type="evidence" value="ECO:0007669"/>
    <property type="project" value="UniProtKB-KW"/>
</dbReference>
<comment type="similarity">
    <text evidence="1 6">Belongs to the NusB family.</text>
</comment>
<feature type="domain" description="NusB/RsmB/TIM44" evidence="8">
    <location>
        <begin position="95"/>
        <end position="186"/>
    </location>
</feature>
<proteinExistence type="inferred from homology"/>
<evidence type="ECO:0000256" key="1">
    <source>
        <dbReference type="ARBA" id="ARBA00005952"/>
    </source>
</evidence>
<evidence type="ECO:0000313" key="9">
    <source>
        <dbReference type="EMBL" id="HFT94146.1"/>
    </source>
</evidence>
<dbReference type="PANTHER" id="PTHR11078">
    <property type="entry name" value="N UTILIZATION SUBSTANCE PROTEIN B-RELATED"/>
    <property type="match status" value="1"/>
</dbReference>
<name>A0A7C3LTN8_9BACT</name>
<dbReference type="AlphaFoldDB" id="A0A7C3LTN8"/>
<dbReference type="GO" id="GO:0006353">
    <property type="term" value="P:DNA-templated transcription termination"/>
    <property type="evidence" value="ECO:0007669"/>
    <property type="project" value="UniProtKB-UniRule"/>
</dbReference>
<feature type="region of interest" description="Disordered" evidence="7">
    <location>
        <begin position="1"/>
        <end position="42"/>
    </location>
</feature>
<dbReference type="GO" id="GO:0005829">
    <property type="term" value="C:cytosol"/>
    <property type="evidence" value="ECO:0007669"/>
    <property type="project" value="TreeGrafter"/>
</dbReference>
<comment type="function">
    <text evidence="6">Involved in transcription antitermination. Required for transcription of ribosomal RNA (rRNA) genes. Binds specifically to the boxA antiterminator sequence of the ribosomal RNA (rrn) operons.</text>
</comment>
<dbReference type="SUPFAM" id="SSF48013">
    <property type="entry name" value="NusB-like"/>
    <property type="match status" value="1"/>
</dbReference>
<dbReference type="NCBIfam" id="TIGR01951">
    <property type="entry name" value="nusB"/>
    <property type="match status" value="1"/>
</dbReference>
<dbReference type="InterPro" id="IPR011605">
    <property type="entry name" value="NusB_fam"/>
</dbReference>
<dbReference type="InterPro" id="IPR035926">
    <property type="entry name" value="NusB-like_sf"/>
</dbReference>
<dbReference type="Pfam" id="PF01029">
    <property type="entry name" value="NusB"/>
    <property type="match status" value="1"/>
</dbReference>
<evidence type="ECO:0000256" key="6">
    <source>
        <dbReference type="HAMAP-Rule" id="MF_00073"/>
    </source>
</evidence>
<evidence type="ECO:0000256" key="4">
    <source>
        <dbReference type="ARBA" id="ARBA00023015"/>
    </source>
</evidence>
<keyword evidence="2 6" id="KW-0889">Transcription antitermination</keyword>
<protein>
    <recommendedName>
        <fullName evidence="6">Transcription antitermination protein NusB</fullName>
    </recommendedName>
    <alternativeName>
        <fullName evidence="6">Antitermination factor NusB</fullName>
    </alternativeName>
</protein>
<dbReference type="EMBL" id="DTMM01000202">
    <property type="protein sequence ID" value="HFT94146.1"/>
    <property type="molecule type" value="Genomic_DNA"/>
</dbReference>
<sequence>MDRRNPPAGTGQGRRKSRPQGERSGGSCLQDGPAFPGLEPEKITVNAPLVSRKGKAREHRFGSPFHKARIEVLQSLFAGEYLPGGPPPFSLTSALPSQALLFRDRLKEGVMRNKEEIDRTITRFSVDWSIERMGRIDRNILRMGICELLHEPDIPFRVTIDESLELAHQFSEPEAIRFINGILHQVGIHMNPEKVGREGLQESEIPDRKERP</sequence>
<keyword evidence="4 6" id="KW-0805">Transcription regulation</keyword>
<dbReference type="GO" id="GO:0003723">
    <property type="term" value="F:RNA binding"/>
    <property type="evidence" value="ECO:0007669"/>
    <property type="project" value="UniProtKB-UniRule"/>
</dbReference>
<evidence type="ECO:0000256" key="5">
    <source>
        <dbReference type="ARBA" id="ARBA00023163"/>
    </source>
</evidence>
<comment type="caution">
    <text evidence="9">The sequence shown here is derived from an EMBL/GenBank/DDBJ whole genome shotgun (WGS) entry which is preliminary data.</text>
</comment>
<accession>A0A7C3LTN8</accession>
<organism evidence="9">
    <name type="scientific">Leptospirillum ferriphilum</name>
    <dbReference type="NCBI Taxonomy" id="178606"/>
    <lineage>
        <taxon>Bacteria</taxon>
        <taxon>Pseudomonadati</taxon>
        <taxon>Nitrospirota</taxon>
        <taxon>Nitrospiria</taxon>
        <taxon>Nitrospirales</taxon>
        <taxon>Nitrospiraceae</taxon>
        <taxon>Leptospirillum</taxon>
    </lineage>
</organism>
<keyword evidence="5 6" id="KW-0804">Transcription</keyword>
<keyword evidence="3 6" id="KW-0694">RNA-binding</keyword>
<dbReference type="PANTHER" id="PTHR11078:SF3">
    <property type="entry name" value="ANTITERMINATION NUSB DOMAIN-CONTAINING PROTEIN"/>
    <property type="match status" value="1"/>
</dbReference>
<evidence type="ECO:0000256" key="7">
    <source>
        <dbReference type="SAM" id="MobiDB-lite"/>
    </source>
</evidence>
<evidence type="ECO:0000259" key="8">
    <source>
        <dbReference type="Pfam" id="PF01029"/>
    </source>
</evidence>
<dbReference type="InterPro" id="IPR006027">
    <property type="entry name" value="NusB_RsmB_TIM44"/>
</dbReference>
<reference evidence="9" key="1">
    <citation type="journal article" date="2020" name="mSystems">
        <title>Genome- and Community-Level Interaction Insights into Carbon Utilization and Element Cycling Functions of Hydrothermarchaeota in Hydrothermal Sediment.</title>
        <authorList>
            <person name="Zhou Z."/>
            <person name="Liu Y."/>
            <person name="Xu W."/>
            <person name="Pan J."/>
            <person name="Luo Z.H."/>
            <person name="Li M."/>
        </authorList>
    </citation>
    <scope>NUCLEOTIDE SEQUENCE [LARGE SCALE GENOMIC DNA]</scope>
    <source>
        <strain evidence="9">SpSt-902</strain>
    </source>
</reference>
<dbReference type="Gene3D" id="1.10.940.10">
    <property type="entry name" value="NusB-like"/>
    <property type="match status" value="1"/>
</dbReference>
<gene>
    <name evidence="6 9" type="primary">nusB</name>
    <name evidence="9" type="ORF">ENX03_09510</name>
</gene>
<evidence type="ECO:0000256" key="2">
    <source>
        <dbReference type="ARBA" id="ARBA00022814"/>
    </source>
</evidence>
<dbReference type="HAMAP" id="MF_00073">
    <property type="entry name" value="NusB"/>
    <property type="match status" value="1"/>
</dbReference>
<evidence type="ECO:0000256" key="3">
    <source>
        <dbReference type="ARBA" id="ARBA00022884"/>
    </source>
</evidence>